<dbReference type="Proteomes" id="UP000828048">
    <property type="component" value="Chromosome 2"/>
</dbReference>
<gene>
    <name evidence="1" type="ORF">Vadar_002245</name>
</gene>
<keyword evidence="2" id="KW-1185">Reference proteome</keyword>
<proteinExistence type="predicted"/>
<evidence type="ECO:0000313" key="2">
    <source>
        <dbReference type="Proteomes" id="UP000828048"/>
    </source>
</evidence>
<organism evidence="1 2">
    <name type="scientific">Vaccinium darrowii</name>
    <dbReference type="NCBI Taxonomy" id="229202"/>
    <lineage>
        <taxon>Eukaryota</taxon>
        <taxon>Viridiplantae</taxon>
        <taxon>Streptophyta</taxon>
        <taxon>Embryophyta</taxon>
        <taxon>Tracheophyta</taxon>
        <taxon>Spermatophyta</taxon>
        <taxon>Magnoliopsida</taxon>
        <taxon>eudicotyledons</taxon>
        <taxon>Gunneridae</taxon>
        <taxon>Pentapetalae</taxon>
        <taxon>asterids</taxon>
        <taxon>Ericales</taxon>
        <taxon>Ericaceae</taxon>
        <taxon>Vaccinioideae</taxon>
        <taxon>Vaccinieae</taxon>
        <taxon>Vaccinium</taxon>
    </lineage>
</organism>
<protein>
    <submittedName>
        <fullName evidence="1">Uncharacterized protein</fullName>
    </submittedName>
</protein>
<accession>A0ACB7WXF5</accession>
<sequence length="474" mass="55678">MRNLRLMEKTYAHQRKNQGMIRFHLRQFLIVLWKTQFLLMRWRKPAENGPKGPNEATIVELSGFREAPDMPSTQSDEDNIRYQQFESLSNYIRNLHSDVVVWGDFNDILSSEEKRGGLQHAMWSFSRFQSLLDECDLVDLGFRGYPFTWRNNRRGSDFIESRLDRVLASSPWNLHYHQAVVEHLECVGSDHKALLLRTSSVIKKRVTPFRFDARWFEYEEVRQIVQTQWAQGVEIDHAKGEISKLESEGREFHLEEIGELEDSLAKAWEKEETYWMQKSRHRWLQCGNHNTSYFHASTVERHRRNHISGIENMQGVWISDQKGVMDEFQHFFTNVYLCEDNRQVHPVVNLIPTRVTTSMNNSLIRPISSSEVKTALFDMPPSKAPGYDGMIAGFFQRYWDIVGVDVCRAVQSFFHSGKMLGSVNRTQIVLIPKILRPTKERLFVRVEVFARGVPFLLIYFCYAEKDLQRSLMML</sequence>
<dbReference type="EMBL" id="CM037152">
    <property type="protein sequence ID" value="KAH7833000.1"/>
    <property type="molecule type" value="Genomic_DNA"/>
</dbReference>
<reference evidence="1 2" key="1">
    <citation type="journal article" date="2021" name="Hortic Res">
        <title>High-quality reference genome and annotation aids understanding of berry development for evergreen blueberry (Vaccinium darrowii).</title>
        <authorList>
            <person name="Yu J."/>
            <person name="Hulse-Kemp A.M."/>
            <person name="Babiker E."/>
            <person name="Staton M."/>
        </authorList>
    </citation>
    <scope>NUCLEOTIDE SEQUENCE [LARGE SCALE GENOMIC DNA]</scope>
    <source>
        <strain evidence="2">cv. NJ 8807/NJ 8810</strain>
        <tissue evidence="1">Young leaf</tissue>
    </source>
</reference>
<comment type="caution">
    <text evidence="1">The sequence shown here is derived from an EMBL/GenBank/DDBJ whole genome shotgun (WGS) entry which is preliminary data.</text>
</comment>
<evidence type="ECO:0000313" key="1">
    <source>
        <dbReference type="EMBL" id="KAH7833000.1"/>
    </source>
</evidence>
<name>A0ACB7WXF5_9ERIC</name>